<feature type="transmembrane region" description="Helical" evidence="9">
    <location>
        <begin position="261"/>
        <end position="279"/>
    </location>
</feature>
<feature type="transmembrane region" description="Helical" evidence="9">
    <location>
        <begin position="30"/>
        <end position="52"/>
    </location>
</feature>
<keyword evidence="3" id="KW-1003">Cell membrane</keyword>
<reference evidence="10" key="1">
    <citation type="journal article" date="2014" name="Int. J. Syst. Evol. Microbiol.">
        <title>Complete genome sequence of Corynebacterium casei LMG S-19264T (=DSM 44701T), isolated from a smear-ripened cheese.</title>
        <authorList>
            <consortium name="US DOE Joint Genome Institute (JGI-PGF)"/>
            <person name="Walter F."/>
            <person name="Albersmeier A."/>
            <person name="Kalinowski J."/>
            <person name="Ruckert C."/>
        </authorList>
    </citation>
    <scope>NUCLEOTIDE SEQUENCE</scope>
    <source>
        <strain evidence="10">CGMCC 1.15794</strain>
    </source>
</reference>
<feature type="transmembrane region" description="Helical" evidence="9">
    <location>
        <begin position="172"/>
        <end position="192"/>
    </location>
</feature>
<evidence type="ECO:0000256" key="1">
    <source>
        <dbReference type="ARBA" id="ARBA00004429"/>
    </source>
</evidence>
<dbReference type="PANTHER" id="PTHR30574:SF1">
    <property type="entry name" value="SULPHUR TRANSPORT DOMAIN-CONTAINING PROTEIN"/>
    <property type="match status" value="1"/>
</dbReference>
<keyword evidence="6 9" id="KW-1133">Transmembrane helix</keyword>
<dbReference type="InterPro" id="IPR007272">
    <property type="entry name" value="Sulf_transp_TsuA/YedE"/>
</dbReference>
<evidence type="ECO:0000313" key="10">
    <source>
        <dbReference type="EMBL" id="GGH46793.1"/>
    </source>
</evidence>
<keyword evidence="5 9" id="KW-0812">Transmembrane</keyword>
<evidence type="ECO:0000256" key="8">
    <source>
        <dbReference type="ARBA" id="ARBA00035655"/>
    </source>
</evidence>
<dbReference type="Pfam" id="PF04143">
    <property type="entry name" value="Sulf_transp"/>
    <property type="match status" value="1"/>
</dbReference>
<feature type="transmembrane region" description="Helical" evidence="9">
    <location>
        <begin position="392"/>
        <end position="415"/>
    </location>
</feature>
<evidence type="ECO:0000256" key="5">
    <source>
        <dbReference type="ARBA" id="ARBA00022692"/>
    </source>
</evidence>
<evidence type="ECO:0000256" key="3">
    <source>
        <dbReference type="ARBA" id="ARBA00022475"/>
    </source>
</evidence>
<feature type="transmembrane region" description="Helical" evidence="9">
    <location>
        <begin position="64"/>
        <end position="87"/>
    </location>
</feature>
<protein>
    <submittedName>
        <fullName evidence="10">Membrane protein</fullName>
    </submittedName>
</protein>
<keyword evidence="2" id="KW-0813">Transport</keyword>
<feature type="transmembrane region" description="Helical" evidence="9">
    <location>
        <begin position="212"/>
        <end position="233"/>
    </location>
</feature>
<evidence type="ECO:0000256" key="4">
    <source>
        <dbReference type="ARBA" id="ARBA00022519"/>
    </source>
</evidence>
<organism evidence="10 11">
    <name type="scientific">Microbacterium album</name>
    <dbReference type="NCBI Taxonomy" id="2053191"/>
    <lineage>
        <taxon>Bacteria</taxon>
        <taxon>Bacillati</taxon>
        <taxon>Actinomycetota</taxon>
        <taxon>Actinomycetes</taxon>
        <taxon>Micrococcales</taxon>
        <taxon>Microbacteriaceae</taxon>
        <taxon>Microbacterium</taxon>
    </lineage>
</organism>
<dbReference type="AlphaFoldDB" id="A0A917IGH8"/>
<dbReference type="RefSeq" id="WP_229663229.1">
    <property type="nucleotide sequence ID" value="NZ_BMJY01000010.1"/>
</dbReference>
<keyword evidence="7 9" id="KW-0472">Membrane</keyword>
<evidence type="ECO:0000256" key="7">
    <source>
        <dbReference type="ARBA" id="ARBA00023136"/>
    </source>
</evidence>
<dbReference type="EMBL" id="BMJY01000010">
    <property type="protein sequence ID" value="GGH46793.1"/>
    <property type="molecule type" value="Genomic_DNA"/>
</dbReference>
<keyword evidence="11" id="KW-1185">Reference proteome</keyword>
<dbReference type="Proteomes" id="UP000657592">
    <property type="component" value="Unassembled WGS sequence"/>
</dbReference>
<evidence type="ECO:0000313" key="11">
    <source>
        <dbReference type="Proteomes" id="UP000657592"/>
    </source>
</evidence>
<evidence type="ECO:0000256" key="2">
    <source>
        <dbReference type="ARBA" id="ARBA00022448"/>
    </source>
</evidence>
<evidence type="ECO:0000256" key="9">
    <source>
        <dbReference type="SAM" id="Phobius"/>
    </source>
</evidence>
<comment type="subcellular location">
    <subcellularLocation>
        <location evidence="1">Cell inner membrane</location>
        <topology evidence="1">Multi-pass membrane protein</topology>
    </subcellularLocation>
</comment>
<sequence length="418" mass="42705">MSQTVVDGGAPTPGGAAAPRTLGWTRADTVRTVIAVAIAIALLVAAAVLYQVRSGTGTGPTASFALLAGAGLGILFERGRFCFYCIFRDLFEKRDSRGAYSILTALAVGSVGYALVLSMRVPDPQPGTVPPGAFVGPVGPALVIGGFAFGLGIVISGGCIAGHLYRLGEGSLRALPALAGAVVGFGLGYATWNPIASALIVGAPVPWLPSAFGYGPALALQLAALAAIGVLLLRWNPPVRERPARVITATEVRRQLFFQRWPALLTGGLVGILGVLAYLRGQPLGVTAQLGSSTRTGLTEAGWIPESLIGLDGALAGCVALVVETLTDNGWLVIGILLGSFAAALPGRRFRIERLTVRGAGTAVLGGTLLGWGATLSLGCTIGVFLSGTQAFALSGWVFAAAVVAALALGFRLGWHRS</sequence>
<gene>
    <name evidence="10" type="ORF">GCM10010921_23130</name>
</gene>
<keyword evidence="4" id="KW-0997">Cell inner membrane</keyword>
<feature type="transmembrane region" description="Helical" evidence="9">
    <location>
        <begin position="99"/>
        <end position="121"/>
    </location>
</feature>
<comment type="caution">
    <text evidence="10">The sequence shown here is derived from an EMBL/GenBank/DDBJ whole genome shotgun (WGS) entry which is preliminary data.</text>
</comment>
<feature type="transmembrane region" description="Helical" evidence="9">
    <location>
        <begin position="359"/>
        <end position="386"/>
    </location>
</feature>
<comment type="similarity">
    <text evidence="8">Belongs to the TsuA/YedE (TC 9.B.102) family.</text>
</comment>
<proteinExistence type="inferred from homology"/>
<feature type="transmembrane region" description="Helical" evidence="9">
    <location>
        <begin position="141"/>
        <end position="165"/>
    </location>
</feature>
<accession>A0A917IGH8</accession>
<evidence type="ECO:0000256" key="6">
    <source>
        <dbReference type="ARBA" id="ARBA00022989"/>
    </source>
</evidence>
<dbReference type="GO" id="GO:0005886">
    <property type="term" value="C:plasma membrane"/>
    <property type="evidence" value="ECO:0007669"/>
    <property type="project" value="UniProtKB-SubCell"/>
</dbReference>
<name>A0A917IGH8_9MICO</name>
<feature type="transmembrane region" description="Helical" evidence="9">
    <location>
        <begin position="330"/>
        <end position="347"/>
    </location>
</feature>
<reference evidence="10" key="2">
    <citation type="submission" date="2020-09" db="EMBL/GenBank/DDBJ databases">
        <authorList>
            <person name="Sun Q."/>
            <person name="Zhou Y."/>
        </authorList>
    </citation>
    <scope>NUCLEOTIDE SEQUENCE</scope>
    <source>
        <strain evidence="10">CGMCC 1.15794</strain>
    </source>
</reference>
<dbReference type="PANTHER" id="PTHR30574">
    <property type="entry name" value="INNER MEMBRANE PROTEIN YEDE"/>
    <property type="match status" value="1"/>
</dbReference>